<gene>
    <name evidence="5" type="ORF">FA14DRAFT_162893</name>
</gene>
<dbReference type="InterPro" id="IPR029058">
    <property type="entry name" value="AB_hydrolase_fold"/>
</dbReference>
<dbReference type="EMBL" id="KZ819602">
    <property type="protein sequence ID" value="PWN36441.1"/>
    <property type="molecule type" value="Genomic_DNA"/>
</dbReference>
<dbReference type="PANTHER" id="PTHR43142">
    <property type="entry name" value="CARBOXYLIC ESTER HYDROLASE"/>
    <property type="match status" value="1"/>
</dbReference>
<organism evidence="5 6">
    <name type="scientific">Meira miltonrushii</name>
    <dbReference type="NCBI Taxonomy" id="1280837"/>
    <lineage>
        <taxon>Eukaryota</taxon>
        <taxon>Fungi</taxon>
        <taxon>Dikarya</taxon>
        <taxon>Basidiomycota</taxon>
        <taxon>Ustilaginomycotina</taxon>
        <taxon>Exobasidiomycetes</taxon>
        <taxon>Exobasidiales</taxon>
        <taxon>Brachybasidiaceae</taxon>
        <taxon>Meira</taxon>
    </lineage>
</organism>
<evidence type="ECO:0000313" key="6">
    <source>
        <dbReference type="Proteomes" id="UP000245771"/>
    </source>
</evidence>
<dbReference type="GeneID" id="37021569"/>
<dbReference type="Pfam" id="PF00135">
    <property type="entry name" value="COesterase"/>
    <property type="match status" value="1"/>
</dbReference>
<dbReference type="PANTHER" id="PTHR43142:SF3">
    <property type="entry name" value="PUTATIVE (AFU_ORTHOLOGUE AFUA_3G09070)-RELATED"/>
    <property type="match status" value="1"/>
</dbReference>
<keyword evidence="6" id="KW-1185">Reference proteome</keyword>
<feature type="domain" description="Carboxylesterase type B" evidence="4">
    <location>
        <begin position="106"/>
        <end position="621"/>
    </location>
</feature>
<proteinExistence type="inferred from homology"/>
<evidence type="ECO:0000259" key="4">
    <source>
        <dbReference type="Pfam" id="PF00135"/>
    </source>
</evidence>
<dbReference type="RefSeq" id="XP_025356743.1">
    <property type="nucleotide sequence ID" value="XM_025499788.1"/>
</dbReference>
<protein>
    <recommendedName>
        <fullName evidence="3">Carboxylic ester hydrolase</fullName>
        <ecNumber evidence="3">3.1.1.-</ecNumber>
    </recommendedName>
</protein>
<dbReference type="InterPro" id="IPR019826">
    <property type="entry name" value="Carboxylesterase_B_AS"/>
</dbReference>
<name>A0A316VK89_9BASI</name>
<reference evidence="5 6" key="1">
    <citation type="journal article" date="2018" name="Mol. Biol. Evol.">
        <title>Broad Genomic Sampling Reveals a Smut Pathogenic Ancestry of the Fungal Clade Ustilaginomycotina.</title>
        <authorList>
            <person name="Kijpornyongpan T."/>
            <person name="Mondo S.J."/>
            <person name="Barry K."/>
            <person name="Sandor L."/>
            <person name="Lee J."/>
            <person name="Lipzen A."/>
            <person name="Pangilinan J."/>
            <person name="LaButti K."/>
            <person name="Hainaut M."/>
            <person name="Henrissat B."/>
            <person name="Grigoriev I.V."/>
            <person name="Spatafora J.W."/>
            <person name="Aime M.C."/>
        </authorList>
    </citation>
    <scope>NUCLEOTIDE SEQUENCE [LARGE SCALE GENOMIC DNA]</scope>
    <source>
        <strain evidence="5 6">MCA 3882</strain>
    </source>
</reference>
<dbReference type="GO" id="GO:0016787">
    <property type="term" value="F:hydrolase activity"/>
    <property type="evidence" value="ECO:0007669"/>
    <property type="project" value="UniProtKB-KW"/>
</dbReference>
<comment type="similarity">
    <text evidence="1 3">Belongs to the type-B carboxylesterase/lipase family.</text>
</comment>
<dbReference type="PROSITE" id="PS00122">
    <property type="entry name" value="CARBOXYLESTERASE_B_1"/>
    <property type="match status" value="1"/>
</dbReference>
<dbReference type="STRING" id="1280837.A0A316VK89"/>
<dbReference type="Proteomes" id="UP000245771">
    <property type="component" value="Unassembled WGS sequence"/>
</dbReference>
<dbReference type="EC" id="3.1.1.-" evidence="3"/>
<evidence type="ECO:0000313" key="5">
    <source>
        <dbReference type="EMBL" id="PWN36441.1"/>
    </source>
</evidence>
<dbReference type="AlphaFoldDB" id="A0A316VK89"/>
<evidence type="ECO:0000256" key="2">
    <source>
        <dbReference type="ARBA" id="ARBA00022801"/>
    </source>
</evidence>
<evidence type="ECO:0000256" key="1">
    <source>
        <dbReference type="ARBA" id="ARBA00005964"/>
    </source>
</evidence>
<evidence type="ECO:0000256" key="3">
    <source>
        <dbReference type="RuleBase" id="RU361235"/>
    </source>
</evidence>
<dbReference type="SUPFAM" id="SSF53474">
    <property type="entry name" value="alpha/beta-Hydrolases"/>
    <property type="match status" value="1"/>
</dbReference>
<accession>A0A316VK89</accession>
<dbReference type="Gene3D" id="3.40.50.1820">
    <property type="entry name" value="alpha/beta hydrolase"/>
    <property type="match status" value="1"/>
</dbReference>
<keyword evidence="2 3" id="KW-0378">Hydrolase</keyword>
<dbReference type="OrthoDB" id="408631at2759"/>
<sequence length="638" mass="69878">MERPITVEEAQRDQDDLARLIGYQIYSARIPASQSILLSDGTANFMVNSKKLQINKGKSSFQNWPVLCTQSDTQTTTKASVATTSNIFNVTTAQSRNTFTGYRNKKSFRFLGIPYSNVPARWTYGKVNTRTKSYFNATSFGSICPQSGSQVDDENCLFLNIWTNYLPSGSNDNLRPVLFWIHGGAFTGGSGSDPTFDGGNLVSRGDVILVTINYRLANLGFLNVPGTNITGNYGIADQILALKWVRNNIKAFGGDPDRITIWGQSAGAGSVRALLGSPESRNLFAAAIPGSNLGGYDYGTSYSQYYTPQESYAVIGNATIFAAGCSGNNSSTIQCLQRVSAYDLQNTVPNKSPANGNSARFVIVDGTYITESRLNVTDRRKVANVPTLWGNVAEDAAPFLQYSSSGTNRTTAISSVLYGDQASFAKDVLANENLFPLGTSLSNNISLNAFNLSAQVGTDVIFRCLDQATVSSALKHKSFQKSWYYQFERTYQPSGFDPNAPVCDAPKTANRPNGDPSLPYLRCHSGDLLFEFGNYANEAVVFRDQYDLPFTALIMDYWTAFARDHDPNPPTDYLSVRGYSSTAEITQKTGRWQESQSQNLNARLLDALPRQLFTSIRSKQCSIVGIPSEYLEPSSIAT</sequence>
<dbReference type="InParanoid" id="A0A316VK89"/>
<dbReference type="InterPro" id="IPR002018">
    <property type="entry name" value="CarbesteraseB"/>
</dbReference>